<reference evidence="1" key="1">
    <citation type="submission" date="2018-11" db="EMBL/GenBank/DDBJ databases">
        <authorList>
            <consortium name="Genoscope - CEA"/>
            <person name="William W."/>
        </authorList>
    </citation>
    <scope>NUCLEOTIDE SEQUENCE</scope>
</reference>
<gene>
    <name evidence="1" type="ORF">BRAA02T07700Z</name>
</gene>
<proteinExistence type="predicted"/>
<dbReference type="EMBL" id="LR031573">
    <property type="protein sequence ID" value="VDC90196.1"/>
    <property type="molecule type" value="Genomic_DNA"/>
</dbReference>
<evidence type="ECO:0000313" key="1">
    <source>
        <dbReference type="EMBL" id="VDC90196.1"/>
    </source>
</evidence>
<organism evidence="1">
    <name type="scientific">Brassica campestris</name>
    <name type="common">Field mustard</name>
    <dbReference type="NCBI Taxonomy" id="3711"/>
    <lineage>
        <taxon>Eukaryota</taxon>
        <taxon>Viridiplantae</taxon>
        <taxon>Streptophyta</taxon>
        <taxon>Embryophyta</taxon>
        <taxon>Tracheophyta</taxon>
        <taxon>Spermatophyta</taxon>
        <taxon>Magnoliopsida</taxon>
        <taxon>eudicotyledons</taxon>
        <taxon>Gunneridae</taxon>
        <taxon>Pentapetalae</taxon>
        <taxon>rosids</taxon>
        <taxon>malvids</taxon>
        <taxon>Brassicales</taxon>
        <taxon>Brassicaceae</taxon>
        <taxon>Brassiceae</taxon>
        <taxon>Brassica</taxon>
    </lineage>
</organism>
<accession>A0A3P6A8Y1</accession>
<sequence>MALRQHMSSPMTKRSRRYLLMVDREERGGFGLLVSHHDECTTSGTRQR</sequence>
<dbReference type="AlphaFoldDB" id="A0A3P6A8Y1"/>
<name>A0A3P6A8Y1_BRACM</name>
<protein>
    <submittedName>
        <fullName evidence="1">Uncharacterized protein</fullName>
    </submittedName>
</protein>